<protein>
    <submittedName>
        <fullName evidence="1">D-glycerate dehydrogenase</fullName>
    </submittedName>
</protein>
<accession>A0AC61QJY5</accession>
<gene>
    <name evidence="1" type="ORF">E0946_02570</name>
</gene>
<proteinExistence type="predicted"/>
<evidence type="ECO:0000313" key="2">
    <source>
        <dbReference type="Proteomes" id="UP000294588"/>
    </source>
</evidence>
<reference evidence="1" key="1">
    <citation type="submission" date="2019-03" db="EMBL/GenBank/DDBJ databases">
        <title>Candidatus Syntrophosphaera thermopropionivorans: a novel player in syntrophic propionate oxidation during anaerobic digestion.</title>
        <authorList>
            <person name="Dyksma S."/>
        </authorList>
    </citation>
    <scope>NUCLEOTIDE SEQUENCE</scope>
    <source>
        <strain evidence="1">W5</strain>
    </source>
</reference>
<organism evidence="1 2">
    <name type="scientific">Candidatus Syntrophosphaera thermopropionivorans</name>
    <dbReference type="NCBI Taxonomy" id="2593015"/>
    <lineage>
        <taxon>Bacteria</taxon>
        <taxon>Pseudomonadati</taxon>
        <taxon>Candidatus Cloacimonadota</taxon>
        <taxon>Candidatus Cloacimonadia</taxon>
        <taxon>Candidatus Cloacimonadales</taxon>
        <taxon>Candidatus Cloacimonadaceae</taxon>
        <taxon>Candidatus Syntrophosphaera</taxon>
    </lineage>
</organism>
<dbReference type="EMBL" id="SMOG01000004">
    <property type="protein sequence ID" value="TDF73662.1"/>
    <property type="molecule type" value="Genomic_DNA"/>
</dbReference>
<keyword evidence="2" id="KW-1185">Reference proteome</keyword>
<name>A0AC61QJY5_9BACT</name>
<sequence>MQKPKLFITRYIPEPAIKRLEEVFEVEIFPENRAITHEELKEKVRDIDALICLLTDNIDHEIIEAAPNLKCISVYAVGYNNIDVETATKHSIVICNTPGVLTETTADLAWALIMSCARRIVEADRFVREGKFQGWEPMLMMGNDIFGKTLGIIGMGRIGRAVAHRALGFDMKVIYYDPQVNPESLSSDYVSVDLTTLCQNSDFISIHTPLTPETRHLIGEKEFNLMKSTAILINTARGPIIDEQALISALKENKIAGAGLDVYENEPVIPEELIKLSNVILLPHIGSASYETRTKMALLAAENAIAVIEGKNPPARVN</sequence>
<evidence type="ECO:0000313" key="1">
    <source>
        <dbReference type="EMBL" id="TDF73662.1"/>
    </source>
</evidence>
<comment type="caution">
    <text evidence="1">The sequence shown here is derived from an EMBL/GenBank/DDBJ whole genome shotgun (WGS) entry which is preliminary data.</text>
</comment>
<dbReference type="Proteomes" id="UP000294588">
    <property type="component" value="Unassembled WGS sequence"/>
</dbReference>